<feature type="non-terminal residue" evidence="1">
    <location>
        <position position="165"/>
    </location>
</feature>
<dbReference type="EMBL" id="JARQZJ010000043">
    <property type="protein sequence ID" value="KAK9877687.1"/>
    <property type="molecule type" value="Genomic_DNA"/>
</dbReference>
<proteinExistence type="predicted"/>
<comment type="caution">
    <text evidence="1">The sequence shown here is derived from an EMBL/GenBank/DDBJ whole genome shotgun (WGS) entry which is preliminary data.</text>
</comment>
<reference evidence="1 2" key="1">
    <citation type="submission" date="2023-03" db="EMBL/GenBank/DDBJ databases">
        <title>Genome insight into feeding habits of ladybird beetles.</title>
        <authorList>
            <person name="Li H.-S."/>
            <person name="Huang Y.-H."/>
            <person name="Pang H."/>
        </authorList>
    </citation>
    <scope>NUCLEOTIDE SEQUENCE [LARGE SCALE GENOMIC DNA]</scope>
    <source>
        <strain evidence="1">SYSU_2023b</strain>
        <tissue evidence="1">Whole body</tissue>
    </source>
</reference>
<keyword evidence="2" id="KW-1185">Reference proteome</keyword>
<organism evidence="1 2">
    <name type="scientific">Henosepilachna vigintioctopunctata</name>
    <dbReference type="NCBI Taxonomy" id="420089"/>
    <lineage>
        <taxon>Eukaryota</taxon>
        <taxon>Metazoa</taxon>
        <taxon>Ecdysozoa</taxon>
        <taxon>Arthropoda</taxon>
        <taxon>Hexapoda</taxon>
        <taxon>Insecta</taxon>
        <taxon>Pterygota</taxon>
        <taxon>Neoptera</taxon>
        <taxon>Endopterygota</taxon>
        <taxon>Coleoptera</taxon>
        <taxon>Polyphaga</taxon>
        <taxon>Cucujiformia</taxon>
        <taxon>Coccinelloidea</taxon>
        <taxon>Coccinellidae</taxon>
        <taxon>Epilachninae</taxon>
        <taxon>Epilachnini</taxon>
        <taxon>Henosepilachna</taxon>
    </lineage>
</organism>
<dbReference type="AlphaFoldDB" id="A0AAW1UAE9"/>
<protein>
    <recommendedName>
        <fullName evidence="3">Reverse transcriptase zinc-binding domain-containing protein</fullName>
    </recommendedName>
</protein>
<accession>A0AAW1UAE9</accession>
<evidence type="ECO:0000313" key="2">
    <source>
        <dbReference type="Proteomes" id="UP001431783"/>
    </source>
</evidence>
<evidence type="ECO:0008006" key="3">
    <source>
        <dbReference type="Google" id="ProtNLM"/>
    </source>
</evidence>
<evidence type="ECO:0000313" key="1">
    <source>
        <dbReference type="EMBL" id="KAK9877687.1"/>
    </source>
</evidence>
<sequence>MWIESHVRINFNEIVYHAAHAAGYSHHVTQQQCIYSDLFLSFMNRIRITWISDYQQNIKGSYYRSLEEKPPKKYWYRHVEESKEFIRIFSRLRSGHVISPQYLNKIDKTDNPLCVCEKVGIPDHILLTCDNNRQSCSRLFFRLANAMKYEQHFNLAFLLSFGNME</sequence>
<gene>
    <name evidence="1" type="ORF">WA026_019364</name>
</gene>
<name>A0AAW1UAE9_9CUCU</name>
<dbReference type="Proteomes" id="UP001431783">
    <property type="component" value="Unassembled WGS sequence"/>
</dbReference>